<dbReference type="SUPFAM" id="SSF46785">
    <property type="entry name" value="Winged helix' DNA-binding domain"/>
    <property type="match status" value="1"/>
</dbReference>
<dbReference type="Proteomes" id="UP000306402">
    <property type="component" value="Unassembled WGS sequence"/>
</dbReference>
<sequence>MDAGINKWENLREEMKNSLQFKLGSVTKVVFKKMNAQLISEGIPVLAEQLPILMVVYFQVNAMTQQDIANVLQKDKAGIQRSVQTLHKDGFLKIESDMEDKRKNMVSLTPSGKFVCERIQTLAIAFNNQIMEHFSEEERKTFIGFLDRVLTVIEK</sequence>
<dbReference type="GO" id="GO:0003700">
    <property type="term" value="F:DNA-binding transcription factor activity"/>
    <property type="evidence" value="ECO:0007669"/>
    <property type="project" value="InterPro"/>
</dbReference>
<keyword evidence="2 5" id="KW-0238">DNA-binding</keyword>
<dbReference type="InterPro" id="IPR036390">
    <property type="entry name" value="WH_DNA-bd_sf"/>
</dbReference>
<proteinExistence type="predicted"/>
<dbReference type="PRINTS" id="PR00598">
    <property type="entry name" value="HTHMARR"/>
</dbReference>
<gene>
    <name evidence="5" type="ORF">FEN17_12265</name>
</gene>
<accession>A0A5R9KVH9</accession>
<keyword evidence="3" id="KW-0804">Transcription</keyword>
<dbReference type="PANTHER" id="PTHR42756">
    <property type="entry name" value="TRANSCRIPTIONAL REGULATOR, MARR"/>
    <property type="match status" value="1"/>
</dbReference>
<dbReference type="OrthoDB" id="996843at2"/>
<evidence type="ECO:0000256" key="3">
    <source>
        <dbReference type="ARBA" id="ARBA00023163"/>
    </source>
</evidence>
<dbReference type="Pfam" id="PF12802">
    <property type="entry name" value="MarR_2"/>
    <property type="match status" value="1"/>
</dbReference>
<evidence type="ECO:0000313" key="6">
    <source>
        <dbReference type="Proteomes" id="UP000306402"/>
    </source>
</evidence>
<evidence type="ECO:0000256" key="2">
    <source>
        <dbReference type="ARBA" id="ARBA00023125"/>
    </source>
</evidence>
<evidence type="ECO:0000313" key="5">
    <source>
        <dbReference type="EMBL" id="TLV00272.1"/>
    </source>
</evidence>
<dbReference type="PANTHER" id="PTHR42756:SF1">
    <property type="entry name" value="TRANSCRIPTIONAL REPRESSOR OF EMRAB OPERON"/>
    <property type="match status" value="1"/>
</dbReference>
<feature type="domain" description="HTH marR-type" evidence="4">
    <location>
        <begin position="16"/>
        <end position="151"/>
    </location>
</feature>
<dbReference type="AlphaFoldDB" id="A0A5R9KVH9"/>
<dbReference type="EMBL" id="VCEJ01000004">
    <property type="protein sequence ID" value="TLV00272.1"/>
    <property type="molecule type" value="Genomic_DNA"/>
</dbReference>
<protein>
    <submittedName>
        <fullName evidence="5">Winged helix DNA-binding protein</fullName>
    </submittedName>
</protein>
<dbReference type="InterPro" id="IPR000835">
    <property type="entry name" value="HTH_MarR-typ"/>
</dbReference>
<dbReference type="GO" id="GO:0003677">
    <property type="term" value="F:DNA binding"/>
    <property type="evidence" value="ECO:0007669"/>
    <property type="project" value="UniProtKB-KW"/>
</dbReference>
<reference evidence="5 6" key="1">
    <citation type="submission" date="2019-05" db="EMBL/GenBank/DDBJ databases">
        <authorList>
            <person name="Qu J.-H."/>
        </authorList>
    </citation>
    <scope>NUCLEOTIDE SEQUENCE [LARGE SCALE GENOMIC DNA]</scope>
    <source>
        <strain evidence="5 6">T17</strain>
    </source>
</reference>
<keyword evidence="1" id="KW-0805">Transcription regulation</keyword>
<dbReference type="SMART" id="SM00347">
    <property type="entry name" value="HTH_MARR"/>
    <property type="match status" value="1"/>
</dbReference>
<organism evidence="5 6">
    <name type="scientific">Dyadobacter luticola</name>
    <dbReference type="NCBI Taxonomy" id="1979387"/>
    <lineage>
        <taxon>Bacteria</taxon>
        <taxon>Pseudomonadati</taxon>
        <taxon>Bacteroidota</taxon>
        <taxon>Cytophagia</taxon>
        <taxon>Cytophagales</taxon>
        <taxon>Spirosomataceae</taxon>
        <taxon>Dyadobacter</taxon>
    </lineage>
</organism>
<dbReference type="RefSeq" id="WP_138365652.1">
    <property type="nucleotide sequence ID" value="NZ_VCEJ01000004.1"/>
</dbReference>
<evidence type="ECO:0000256" key="1">
    <source>
        <dbReference type="ARBA" id="ARBA00023015"/>
    </source>
</evidence>
<evidence type="ECO:0000259" key="4">
    <source>
        <dbReference type="PROSITE" id="PS50995"/>
    </source>
</evidence>
<keyword evidence="6" id="KW-1185">Reference proteome</keyword>
<name>A0A5R9KVH9_9BACT</name>
<comment type="caution">
    <text evidence="5">The sequence shown here is derived from an EMBL/GenBank/DDBJ whole genome shotgun (WGS) entry which is preliminary data.</text>
</comment>
<dbReference type="Gene3D" id="1.10.10.10">
    <property type="entry name" value="Winged helix-like DNA-binding domain superfamily/Winged helix DNA-binding domain"/>
    <property type="match status" value="1"/>
</dbReference>
<dbReference type="InterPro" id="IPR036388">
    <property type="entry name" value="WH-like_DNA-bd_sf"/>
</dbReference>
<dbReference type="PROSITE" id="PS50995">
    <property type="entry name" value="HTH_MARR_2"/>
    <property type="match status" value="1"/>
</dbReference>